<feature type="transmembrane region" description="Helical" evidence="1">
    <location>
        <begin position="20"/>
        <end position="42"/>
    </location>
</feature>
<keyword evidence="1" id="KW-0472">Membrane</keyword>
<reference evidence="2" key="1">
    <citation type="journal article" date="2023" name="Science">
        <title>Genome structures resolve the early diversification of teleost fishes.</title>
        <authorList>
            <person name="Parey E."/>
            <person name="Louis A."/>
            <person name="Montfort J."/>
            <person name="Bouchez O."/>
            <person name="Roques C."/>
            <person name="Iampietro C."/>
            <person name="Lluch J."/>
            <person name="Castinel A."/>
            <person name="Donnadieu C."/>
            <person name="Desvignes T."/>
            <person name="Floi Bucao C."/>
            <person name="Jouanno E."/>
            <person name="Wen M."/>
            <person name="Mejri S."/>
            <person name="Dirks R."/>
            <person name="Jansen H."/>
            <person name="Henkel C."/>
            <person name="Chen W.J."/>
            <person name="Zahm M."/>
            <person name="Cabau C."/>
            <person name="Klopp C."/>
            <person name="Thompson A.W."/>
            <person name="Robinson-Rechavi M."/>
            <person name="Braasch I."/>
            <person name="Lecointre G."/>
            <person name="Bobe J."/>
            <person name="Postlethwait J.H."/>
            <person name="Berthelot C."/>
            <person name="Roest Crollius H."/>
            <person name="Guiguen Y."/>
        </authorList>
    </citation>
    <scope>NUCLEOTIDE SEQUENCE</scope>
    <source>
        <strain evidence="2">WJC10195</strain>
    </source>
</reference>
<dbReference type="Proteomes" id="UP001152622">
    <property type="component" value="Chromosome 10"/>
</dbReference>
<evidence type="ECO:0000313" key="3">
    <source>
        <dbReference type="Proteomes" id="UP001152622"/>
    </source>
</evidence>
<dbReference type="OrthoDB" id="3936150at2759"/>
<comment type="caution">
    <text evidence="2">The sequence shown here is derived from an EMBL/GenBank/DDBJ whole genome shotgun (WGS) entry which is preliminary data.</text>
</comment>
<gene>
    <name evidence="2" type="ORF">SKAU_G00266240</name>
</gene>
<dbReference type="EMBL" id="JAINUF010000010">
    <property type="protein sequence ID" value="KAJ8348035.1"/>
    <property type="molecule type" value="Genomic_DNA"/>
</dbReference>
<evidence type="ECO:0000256" key="1">
    <source>
        <dbReference type="SAM" id="Phobius"/>
    </source>
</evidence>
<organism evidence="2 3">
    <name type="scientific">Synaphobranchus kaupii</name>
    <name type="common">Kaup's arrowtooth eel</name>
    <dbReference type="NCBI Taxonomy" id="118154"/>
    <lineage>
        <taxon>Eukaryota</taxon>
        <taxon>Metazoa</taxon>
        <taxon>Chordata</taxon>
        <taxon>Craniata</taxon>
        <taxon>Vertebrata</taxon>
        <taxon>Euteleostomi</taxon>
        <taxon>Actinopterygii</taxon>
        <taxon>Neopterygii</taxon>
        <taxon>Teleostei</taxon>
        <taxon>Anguilliformes</taxon>
        <taxon>Synaphobranchidae</taxon>
        <taxon>Synaphobranchus</taxon>
    </lineage>
</organism>
<sequence length="150" mass="16695">MSDYVAETVFIGNWGRFQQMVFFLLCTTAVPNGFNGFSIVFLGDSPPHRCLIPDGANITEEWRQVSIPTQVVNGETEYSKCRRYRLDLISNFSALGLSPRKDVNLSQVPLEGCSDGWTYSKEIYQSTIVTEQEFVGALGGPRFSGGECSF</sequence>
<proteinExistence type="predicted"/>
<dbReference type="AlphaFoldDB" id="A0A9Q1EZK8"/>
<evidence type="ECO:0000313" key="2">
    <source>
        <dbReference type="EMBL" id="KAJ8348035.1"/>
    </source>
</evidence>
<accession>A0A9Q1EZK8</accession>
<keyword evidence="3" id="KW-1185">Reference proteome</keyword>
<keyword evidence="1" id="KW-0812">Transmembrane</keyword>
<name>A0A9Q1EZK8_SYNKA</name>
<protein>
    <submittedName>
        <fullName evidence="2">Uncharacterized protein</fullName>
    </submittedName>
</protein>
<keyword evidence="1" id="KW-1133">Transmembrane helix</keyword>